<dbReference type="SUPFAM" id="SSF52540">
    <property type="entry name" value="P-loop containing nucleoside triphosphate hydrolases"/>
    <property type="match status" value="2"/>
</dbReference>
<proteinExistence type="predicted"/>
<dbReference type="SMART" id="SM00382">
    <property type="entry name" value="AAA"/>
    <property type="match status" value="2"/>
</dbReference>
<dbReference type="SUPFAM" id="SSF90123">
    <property type="entry name" value="ABC transporter transmembrane region"/>
    <property type="match status" value="2"/>
</dbReference>
<dbReference type="InterPro" id="IPR044746">
    <property type="entry name" value="ABCC_6TM_D1"/>
</dbReference>
<dbReference type="AlphaFoldDB" id="A0AAR5PQV5"/>
<dbReference type="InterPro" id="IPR027417">
    <property type="entry name" value="P-loop_NTPase"/>
</dbReference>
<evidence type="ECO:0000256" key="7">
    <source>
        <dbReference type="ARBA" id="ARBA00022989"/>
    </source>
</evidence>
<dbReference type="PROSITE" id="PS50929">
    <property type="entry name" value="ABC_TM1F"/>
    <property type="match status" value="2"/>
</dbReference>
<feature type="transmembrane region" description="Helical" evidence="9">
    <location>
        <begin position="670"/>
        <end position="692"/>
    </location>
</feature>
<dbReference type="GO" id="GO:0016020">
    <property type="term" value="C:membrane"/>
    <property type="evidence" value="ECO:0007669"/>
    <property type="project" value="UniProtKB-SubCell"/>
</dbReference>
<feature type="transmembrane region" description="Helical" evidence="9">
    <location>
        <begin position="152"/>
        <end position="171"/>
    </location>
</feature>
<keyword evidence="4" id="KW-0677">Repeat</keyword>
<dbReference type="InterPro" id="IPR003439">
    <property type="entry name" value="ABC_transporter-like_ATP-bd"/>
</dbReference>
<dbReference type="CDD" id="cd18580">
    <property type="entry name" value="ABC_6TM_ABCC_D2"/>
    <property type="match status" value="1"/>
</dbReference>
<dbReference type="Proteomes" id="UP000019118">
    <property type="component" value="Unassembled WGS sequence"/>
</dbReference>
<dbReference type="CDD" id="cd18579">
    <property type="entry name" value="ABC_6TM_ABCC_D1"/>
    <property type="match status" value="1"/>
</dbReference>
<evidence type="ECO:0000256" key="5">
    <source>
        <dbReference type="ARBA" id="ARBA00022741"/>
    </source>
</evidence>
<dbReference type="GO" id="GO:0140359">
    <property type="term" value="F:ABC-type transporter activity"/>
    <property type="evidence" value="ECO:0007669"/>
    <property type="project" value="InterPro"/>
</dbReference>
<feature type="domain" description="ABC transporter" evidence="10">
    <location>
        <begin position="327"/>
        <end position="546"/>
    </location>
</feature>
<evidence type="ECO:0000313" key="12">
    <source>
        <dbReference type="EnsemblMetazoa" id="XP_019763395.1"/>
    </source>
</evidence>
<dbReference type="InterPro" id="IPR017871">
    <property type="entry name" value="ABC_transporter-like_CS"/>
</dbReference>
<keyword evidence="2" id="KW-0813">Transport</keyword>
<dbReference type="Pfam" id="PF00664">
    <property type="entry name" value="ABC_membrane"/>
    <property type="match status" value="2"/>
</dbReference>
<dbReference type="PROSITE" id="PS00211">
    <property type="entry name" value="ABC_TRANSPORTER_1"/>
    <property type="match status" value="2"/>
</dbReference>
<keyword evidence="8 9" id="KW-0472">Membrane</keyword>
<evidence type="ECO:0000313" key="13">
    <source>
        <dbReference type="Proteomes" id="UP000019118"/>
    </source>
</evidence>
<evidence type="ECO:0000256" key="6">
    <source>
        <dbReference type="ARBA" id="ARBA00022840"/>
    </source>
</evidence>
<feature type="transmembrane region" description="Helical" evidence="9">
    <location>
        <begin position="52"/>
        <end position="74"/>
    </location>
</feature>
<feature type="transmembrane region" description="Helical" evidence="9">
    <location>
        <begin position="126"/>
        <end position="146"/>
    </location>
</feature>
<evidence type="ECO:0008006" key="14">
    <source>
        <dbReference type="Google" id="ProtNLM"/>
    </source>
</evidence>
<feature type="domain" description="ABC transmembrane type-1" evidence="11">
    <location>
        <begin position="30"/>
        <end position="260"/>
    </location>
</feature>
<feature type="transmembrane region" description="Helical" evidence="9">
    <location>
        <begin position="855"/>
        <end position="876"/>
    </location>
</feature>
<evidence type="ECO:0000256" key="2">
    <source>
        <dbReference type="ARBA" id="ARBA00022448"/>
    </source>
</evidence>
<name>A0AAR5PQV5_DENPD</name>
<dbReference type="InterPro" id="IPR011527">
    <property type="entry name" value="ABC1_TM_dom"/>
</dbReference>
<sequence length="1183" mass="134027">MDHTGQEVRKQNPKEKANIVSGLTFIAMEPYALSSLINCFKSENSCTLNETYIYGATVIGINVFNFFFWHNYIIYVQTFAIKIRTSFCSLLYRKALKLTPSAMNEISLGNIVTLITKDVHTFESSIWLFNDMWIGIVSSAFIVYLLVLKMGWISLIGITFLMATIPFQLYIGKLTTVLRLRVSKKTDQRLQIMQEILSSIKIIKLYTWENYFNDQVNDRRRKEVKNMRVASVLRSLMVVVGFGATKIGFYVLIVAYLWMGYIPDAKLIFYVSNMFNNLKFLLGVSIPIGMSKAAELLAAVIRINQVLKAEELHRDNSHDEPTDSPKMSLQNATVTINKRLALQEVSVSITPGLTVVSGTVGSGKSSLLKALLQDYPLESGSVSTYGRISYASQDPWLFPSSIRQNILFGESYDEARYQEVVRVCALMYDLNILENGDQTIVADNGINLSKGQQARVNLARAIYKQSEIYLLDDSLTALDAHVQDHIFNECIKKYLKNKVVVLVTQTVHHIQDADNLIIMQNAKVKSMGKPAELSMEELSELVGNDDEIEKEIIEEPKTNGIVKEEKKPTDEAESEKLLESEQTQAKKIYKEITKKGDVSFSVYGKYFKFGGGICVFLAIVSLYFIAQGSETTAEKFIAMWIDEQQKEVDLRVLNQTNTTIFEETVTKKDLYIRIYSITIGLSMALVLTRSYLMFDFCRRASVKLHKVMSTTIINAVMEFFDTNFIGNVLNRFSQDLITIDEFLPHTIIEMFKISAQILGVVVNISIVNWRFLIPASAFFFITFFVRRLYLPTGRSLKRLEAATRSPLVGHLNASLEGLTTIRAYKAEDILKQEFDRHQDLYTSAHFMLTCTSRAFGFLLDSMCSVLIAMVVFRFLFFDTDTSAGNVGLVLTQVFMLAGSVQWGVRCWADLENQMTSVERTLEYTKLKQEKKQGSKVDNWPNEGHIRYKNVCMSYGKEMILKNLNFEVLPSQKVGICGRTGAGKSSIISTLFRLYEVDGDILIDGVNIKHIAIDFLRQCVAIIPQDPVLFTGTVRTNIDPYRIYSDEEIWKLLERVHLKGSIHTLEMPINENAPALSSGQRQLICLARAIIRRNKIVVLDEATANMDPQTDVMLHDAIKENFAGCTIFSIAHRLHTIIDSDKIMVLDRGEIKEFDTPAKLLANKDGMFYKMIEQAGLTNYLNGG</sequence>
<dbReference type="PROSITE" id="PS50893">
    <property type="entry name" value="ABC_TRANSPORTER_2"/>
    <property type="match status" value="2"/>
</dbReference>
<dbReference type="InterPro" id="IPR050173">
    <property type="entry name" value="ABC_transporter_C-like"/>
</dbReference>
<dbReference type="CDD" id="cd03250">
    <property type="entry name" value="ABCC_MRP_domain1"/>
    <property type="match status" value="1"/>
</dbReference>
<evidence type="ECO:0000256" key="1">
    <source>
        <dbReference type="ARBA" id="ARBA00004141"/>
    </source>
</evidence>
<feature type="transmembrane region" description="Helical" evidence="9">
    <location>
        <begin position="606"/>
        <end position="626"/>
    </location>
</feature>
<dbReference type="InterPro" id="IPR044726">
    <property type="entry name" value="ABCC_6TM_D2"/>
</dbReference>
<keyword evidence="7 9" id="KW-1133">Transmembrane helix</keyword>
<feature type="transmembrane region" description="Helical" evidence="9">
    <location>
        <begin position="278"/>
        <end position="301"/>
    </location>
</feature>
<protein>
    <recommendedName>
        <fullName evidence="14">Multidrug resistance-associated protein lethal(2)03659</fullName>
    </recommendedName>
</protein>
<accession>A0AAR5PQV5</accession>
<dbReference type="InterPro" id="IPR036640">
    <property type="entry name" value="ABC1_TM_sf"/>
</dbReference>
<reference evidence="12" key="2">
    <citation type="submission" date="2024-08" db="UniProtKB">
        <authorList>
            <consortium name="EnsemblMetazoa"/>
        </authorList>
    </citation>
    <scope>IDENTIFICATION</scope>
</reference>
<dbReference type="GO" id="GO:0016887">
    <property type="term" value="F:ATP hydrolysis activity"/>
    <property type="evidence" value="ECO:0007669"/>
    <property type="project" value="InterPro"/>
</dbReference>
<dbReference type="Gene3D" id="3.40.50.300">
    <property type="entry name" value="P-loop containing nucleotide triphosphate hydrolases"/>
    <property type="match status" value="2"/>
</dbReference>
<dbReference type="FunFam" id="3.40.50.300:FF:000973">
    <property type="entry name" value="Multidrug resistance-associated protein 4"/>
    <property type="match status" value="1"/>
</dbReference>
<evidence type="ECO:0000259" key="11">
    <source>
        <dbReference type="PROSITE" id="PS50929"/>
    </source>
</evidence>
<keyword evidence="13" id="KW-1185">Reference proteome</keyword>
<evidence type="ECO:0000256" key="9">
    <source>
        <dbReference type="SAM" id="Phobius"/>
    </source>
</evidence>
<evidence type="ECO:0000256" key="4">
    <source>
        <dbReference type="ARBA" id="ARBA00022737"/>
    </source>
</evidence>
<keyword evidence="6" id="KW-0067">ATP-binding</keyword>
<feature type="transmembrane region" description="Helical" evidence="9">
    <location>
        <begin position="771"/>
        <end position="789"/>
    </location>
</feature>
<keyword evidence="3 9" id="KW-0812">Transmembrane</keyword>
<organism evidence="12 13">
    <name type="scientific">Dendroctonus ponderosae</name>
    <name type="common">Mountain pine beetle</name>
    <dbReference type="NCBI Taxonomy" id="77166"/>
    <lineage>
        <taxon>Eukaryota</taxon>
        <taxon>Metazoa</taxon>
        <taxon>Ecdysozoa</taxon>
        <taxon>Arthropoda</taxon>
        <taxon>Hexapoda</taxon>
        <taxon>Insecta</taxon>
        <taxon>Pterygota</taxon>
        <taxon>Neoptera</taxon>
        <taxon>Endopterygota</taxon>
        <taxon>Coleoptera</taxon>
        <taxon>Polyphaga</taxon>
        <taxon>Cucujiformia</taxon>
        <taxon>Curculionidae</taxon>
        <taxon>Scolytinae</taxon>
        <taxon>Dendroctonus</taxon>
    </lineage>
</organism>
<dbReference type="EnsemblMetazoa" id="XM_019907836.1">
    <property type="protein sequence ID" value="XP_019763395.1"/>
    <property type="gene ID" value="LOC109539825"/>
</dbReference>
<dbReference type="InterPro" id="IPR003593">
    <property type="entry name" value="AAA+_ATPase"/>
</dbReference>
<feature type="domain" description="ABC transmembrane type-1" evidence="11">
    <location>
        <begin position="636"/>
        <end position="912"/>
    </location>
</feature>
<feature type="transmembrane region" description="Helical" evidence="9">
    <location>
        <begin position="229"/>
        <end position="258"/>
    </location>
</feature>
<comment type="subcellular location">
    <subcellularLocation>
        <location evidence="1">Membrane</location>
        <topology evidence="1">Multi-pass membrane protein</topology>
    </subcellularLocation>
</comment>
<dbReference type="Pfam" id="PF00005">
    <property type="entry name" value="ABC_tran"/>
    <property type="match status" value="2"/>
</dbReference>
<dbReference type="GO" id="GO:0005524">
    <property type="term" value="F:ATP binding"/>
    <property type="evidence" value="ECO:0007669"/>
    <property type="project" value="UniProtKB-KW"/>
</dbReference>
<dbReference type="FunFam" id="1.20.1560.10:FF:000014">
    <property type="entry name" value="Multidrug resistance-associated protein member 4"/>
    <property type="match status" value="1"/>
</dbReference>
<dbReference type="PANTHER" id="PTHR24223">
    <property type="entry name" value="ATP-BINDING CASSETTE SUB-FAMILY C"/>
    <property type="match status" value="1"/>
</dbReference>
<feature type="domain" description="ABC transporter" evidence="10">
    <location>
        <begin position="945"/>
        <end position="1172"/>
    </location>
</feature>
<dbReference type="Gene3D" id="1.20.1560.10">
    <property type="entry name" value="ABC transporter type 1, transmembrane domain"/>
    <property type="match status" value="2"/>
</dbReference>
<reference evidence="13" key="1">
    <citation type="journal article" date="2013" name="Genome Biol.">
        <title>Draft genome of the mountain pine beetle, Dendroctonus ponderosae Hopkins, a major forest pest.</title>
        <authorList>
            <person name="Keeling C.I."/>
            <person name="Yuen M.M."/>
            <person name="Liao N.Y."/>
            <person name="Docking T.R."/>
            <person name="Chan S.K."/>
            <person name="Taylor G.A."/>
            <person name="Palmquist D.L."/>
            <person name="Jackman S.D."/>
            <person name="Nguyen A."/>
            <person name="Li M."/>
            <person name="Henderson H."/>
            <person name="Janes J.K."/>
            <person name="Zhao Y."/>
            <person name="Pandoh P."/>
            <person name="Moore R."/>
            <person name="Sperling F.A."/>
            <person name="Huber D.P."/>
            <person name="Birol I."/>
            <person name="Jones S.J."/>
            <person name="Bohlmann J."/>
        </authorList>
    </citation>
    <scope>NUCLEOTIDE SEQUENCE</scope>
</reference>
<dbReference type="PANTHER" id="PTHR24223:SF448">
    <property type="entry name" value="FI20146P1-RELATED"/>
    <property type="match status" value="1"/>
</dbReference>
<evidence type="ECO:0000256" key="8">
    <source>
        <dbReference type="ARBA" id="ARBA00023136"/>
    </source>
</evidence>
<evidence type="ECO:0000256" key="3">
    <source>
        <dbReference type="ARBA" id="ARBA00022692"/>
    </source>
</evidence>
<keyword evidence="5" id="KW-0547">Nucleotide-binding</keyword>
<evidence type="ECO:0000259" key="10">
    <source>
        <dbReference type="PROSITE" id="PS50893"/>
    </source>
</evidence>
<feature type="transmembrane region" description="Helical" evidence="9">
    <location>
        <begin position="882"/>
        <end position="904"/>
    </location>
</feature>
<dbReference type="FunFam" id="3.40.50.300:FF:000163">
    <property type="entry name" value="Multidrug resistance-associated protein member 4"/>
    <property type="match status" value="1"/>
</dbReference>
<dbReference type="CDD" id="cd03244">
    <property type="entry name" value="ABCC_MRP_domain2"/>
    <property type="match status" value="1"/>
</dbReference>